<reference evidence="1 2" key="1">
    <citation type="submission" date="2019-03" db="EMBL/GenBank/DDBJ databases">
        <title>First draft genome of Liparis tanakae, snailfish: a comprehensive survey of snailfish specific genes.</title>
        <authorList>
            <person name="Kim W."/>
            <person name="Song I."/>
            <person name="Jeong J.-H."/>
            <person name="Kim D."/>
            <person name="Kim S."/>
            <person name="Ryu S."/>
            <person name="Song J.Y."/>
            <person name="Lee S.K."/>
        </authorList>
    </citation>
    <scope>NUCLEOTIDE SEQUENCE [LARGE SCALE GENOMIC DNA]</scope>
    <source>
        <tissue evidence="1">Muscle</tissue>
    </source>
</reference>
<comment type="caution">
    <text evidence="1">The sequence shown here is derived from an EMBL/GenBank/DDBJ whole genome shotgun (WGS) entry which is preliminary data.</text>
</comment>
<protein>
    <submittedName>
        <fullName evidence="1">Uncharacterized protein</fullName>
    </submittedName>
</protein>
<proteinExistence type="predicted"/>
<accession>A0A4Z2IZP5</accession>
<dbReference type="EMBL" id="SRLO01000033">
    <property type="protein sequence ID" value="TNN83479.1"/>
    <property type="molecule type" value="Genomic_DNA"/>
</dbReference>
<dbReference type="AlphaFoldDB" id="A0A4Z2IZP5"/>
<keyword evidence="2" id="KW-1185">Reference proteome</keyword>
<gene>
    <name evidence="1" type="ORF">EYF80_006460</name>
</gene>
<evidence type="ECO:0000313" key="1">
    <source>
        <dbReference type="EMBL" id="TNN83479.1"/>
    </source>
</evidence>
<organism evidence="1 2">
    <name type="scientific">Liparis tanakae</name>
    <name type="common">Tanaka's snailfish</name>
    <dbReference type="NCBI Taxonomy" id="230148"/>
    <lineage>
        <taxon>Eukaryota</taxon>
        <taxon>Metazoa</taxon>
        <taxon>Chordata</taxon>
        <taxon>Craniata</taxon>
        <taxon>Vertebrata</taxon>
        <taxon>Euteleostomi</taxon>
        <taxon>Actinopterygii</taxon>
        <taxon>Neopterygii</taxon>
        <taxon>Teleostei</taxon>
        <taxon>Neoteleostei</taxon>
        <taxon>Acanthomorphata</taxon>
        <taxon>Eupercaria</taxon>
        <taxon>Perciformes</taxon>
        <taxon>Cottioidei</taxon>
        <taxon>Cottales</taxon>
        <taxon>Liparidae</taxon>
        <taxon>Liparis</taxon>
    </lineage>
</organism>
<evidence type="ECO:0000313" key="2">
    <source>
        <dbReference type="Proteomes" id="UP000314294"/>
    </source>
</evidence>
<dbReference type="Proteomes" id="UP000314294">
    <property type="component" value="Unassembled WGS sequence"/>
</dbReference>
<name>A0A4Z2IZP5_9TELE</name>
<sequence length="161" mass="17412">MDITADKHCNHPVEGNIAGLRFVGVDVRGNVPAVSEGAAVRERLAERSGPSCGVKRNNVGALGGAQGGCIRAALLRLHNTLQLTLTALHYRGNKRKEKKACENWTKGGRRDSKPSAPLAILMSSAVRIKAMRVELKWTELSSATGRSIRSSRCGRANQVEW</sequence>